<feature type="transmembrane region" description="Helical" evidence="7">
    <location>
        <begin position="1316"/>
        <end position="1349"/>
    </location>
</feature>
<comment type="caution">
    <text evidence="9">The sequence shown here is derived from an EMBL/GenBank/DDBJ whole genome shotgun (WGS) entry which is preliminary data.</text>
</comment>
<dbReference type="PANTHER" id="PTHR30572">
    <property type="entry name" value="MEMBRANE COMPONENT OF TRANSPORTER-RELATED"/>
    <property type="match status" value="1"/>
</dbReference>
<evidence type="ECO:0000256" key="3">
    <source>
        <dbReference type="ARBA" id="ARBA00022692"/>
    </source>
</evidence>
<name>A0A4R0XPR8_9MOLU</name>
<keyword evidence="2" id="KW-1003">Cell membrane</keyword>
<dbReference type="RefSeq" id="WP_131599406.1">
    <property type="nucleotide sequence ID" value="NZ_PSZO01000019.1"/>
</dbReference>
<dbReference type="GO" id="GO:0022857">
    <property type="term" value="F:transmembrane transporter activity"/>
    <property type="evidence" value="ECO:0007669"/>
    <property type="project" value="TreeGrafter"/>
</dbReference>
<evidence type="ECO:0000256" key="5">
    <source>
        <dbReference type="ARBA" id="ARBA00023136"/>
    </source>
</evidence>
<dbReference type="Pfam" id="PF02687">
    <property type="entry name" value="FtsX"/>
    <property type="match status" value="2"/>
</dbReference>
<dbReference type="Proteomes" id="UP000294192">
    <property type="component" value="Unassembled WGS sequence"/>
</dbReference>
<accession>A0A4R0XPR8</accession>
<dbReference type="EMBL" id="PSZO01000019">
    <property type="protein sequence ID" value="TCG10875.1"/>
    <property type="molecule type" value="Genomic_DNA"/>
</dbReference>
<feature type="domain" description="ABC3 transporter permease C-terminal" evidence="8">
    <location>
        <begin position="623"/>
        <end position="729"/>
    </location>
</feature>
<evidence type="ECO:0000256" key="7">
    <source>
        <dbReference type="SAM" id="Phobius"/>
    </source>
</evidence>
<keyword evidence="10" id="KW-1185">Reference proteome</keyword>
<dbReference type="OrthoDB" id="403889at2"/>
<evidence type="ECO:0000313" key="9">
    <source>
        <dbReference type="EMBL" id="TCG10875.1"/>
    </source>
</evidence>
<dbReference type="PANTHER" id="PTHR30572:SF4">
    <property type="entry name" value="ABC TRANSPORTER PERMEASE YTRF"/>
    <property type="match status" value="1"/>
</dbReference>
<sequence length="1392" mass="158363">MRKLFKNSFKSFLSSKLAMILLSLTIFLSIAVFTMLSSTSWAFDASYNQVVKNGQLHDFTINEKYTIQGQSGIGLKVTENGESYYQLTDGNPNNKRKGYETLNNDFRDLFKVTRTDVKTKTSTVIKPAFKINFLDSEKFGIDPTTKNIKTMKNGFEMNISSGDSVLGVKTQTYMPKIITINNKIQANTVINKFEINGFEYEITPLKSYSDIESTLINKVVIPEKLVSPKTPVNISWNIDWNKMSADYRNMLKISTDQTKNENLVRNIIQAYGIDDVNIIWGDIGTKNFDITKLDLIEQKDVKKITNSAETAIDEYIAKSRTNFFVNETRKKYGQYIAKDGIKNIESIYINSGKQQFKIVDTKDNKETVDKLVLFKGNAPENSLDTKDMIDKFKIFLKQKFPKFKDEQIQSSKEYKVVFDNNLGGSASFIDPSSFQAVITDGYAKEHNIEPISKSKLQEFNKEVLKYGIDVPKIDALFKDKRFSKYVQYIDSTPYIITGIGTTPDFSFPIINQQNPLPNSKTQAILFTNDHGYKRIEDAFRGNQKENYLAYRFKDGITDKQKKMVLAGITQITREPSMMSWPNNVNPVSTTFDTNEKIILAPQRIAFLDKLKRSITTITFLTTSLLAVLTAFIILMVIKKQISAKRKTLGTLLANGYTKNQIAWSMTTIALIIIIVPSMLGYIVGHFMQSVFINMFTNYWTLPIYNDSFSLVTLFLVMALPCVIVVIFAYVASRISLKDNLIEILNSSQSKSAGWLTSKALKPFGWLGVKSKITISLFTSNMSKMALVFITTAITMVAGGVAFSIMGRFNYALNTSKSKVNYTFKVDMASPTYEGGLLSRVNPDEFGMKEGETWGKVSDPQEIFKEGLRHDFAKNKSYFHIPGKNDNNERWELNYLKNRMQFKSMLNFNVLGGVNPWKTALSLMPENQRNIANKQEKKFIKTLIEWSNTPEGQKALKGDLVKINNFTIAARQNDYEFNETQINSNNMNAYKRFIFEGLKEQIRRYDTKLPYAFPYFISYNNVTTDNDDELYTHIDIDYEGKNLLGQKETINTTITGINPDTKMIKFDDGLLDRFKQFKYDVTRDNEQVVPIIINTYFEETYGVSEGDVIDFTIKNRADRKHTTQTATGKGIVIGIQESYDGPKLYTTQSIANSKLGWVDPISNKKAFNGVYTKSEDPMIFKNISLYSISGFYPGTDTIDKNANVELTQNISNRVSQGYKNQRVANLASYRNIYGNSPYISTFSSANWAAMSNYAFTNTLDLSGKLIWMVEGIAIFIAILFVAIIASMIISDNKKFISTMKVLGYRNREIRKMFFRSLMPAIILGLIVAIPITIVVLLMMKAIIISFGAILVPVGMMGWELILTFFLITFAFSIIYYFAMRKLGNEEMLEAFKE</sequence>
<keyword evidence="3 7" id="KW-0812">Transmembrane</keyword>
<evidence type="ECO:0000256" key="4">
    <source>
        <dbReference type="ARBA" id="ARBA00022989"/>
    </source>
</evidence>
<feature type="transmembrane region" description="Helical" evidence="7">
    <location>
        <begin position="707"/>
        <end position="731"/>
    </location>
</feature>
<keyword evidence="5 7" id="KW-0472">Membrane</keyword>
<feature type="transmembrane region" description="Helical" evidence="7">
    <location>
        <begin position="1355"/>
        <end position="1377"/>
    </location>
</feature>
<evidence type="ECO:0000256" key="1">
    <source>
        <dbReference type="ARBA" id="ARBA00004651"/>
    </source>
</evidence>
<gene>
    <name evidence="9" type="ORF">C4B24_03625</name>
</gene>
<protein>
    <recommendedName>
        <fullName evidence="8">ABC3 transporter permease C-terminal domain-containing protein</fullName>
    </recommendedName>
</protein>
<comment type="subcellular location">
    <subcellularLocation>
        <location evidence="1">Cell membrane</location>
        <topology evidence="1">Multi-pass membrane protein</topology>
    </subcellularLocation>
</comment>
<evidence type="ECO:0000256" key="2">
    <source>
        <dbReference type="ARBA" id="ARBA00022475"/>
    </source>
</evidence>
<feature type="transmembrane region" description="Helical" evidence="7">
    <location>
        <begin position="617"/>
        <end position="637"/>
    </location>
</feature>
<dbReference type="GO" id="GO:0005886">
    <property type="term" value="C:plasma membrane"/>
    <property type="evidence" value="ECO:0007669"/>
    <property type="project" value="UniProtKB-SubCell"/>
</dbReference>
<comment type="similarity">
    <text evidence="6">Belongs to the ABC-4 integral membrane protein family.</text>
</comment>
<feature type="domain" description="ABC3 transporter permease C-terminal" evidence="8">
    <location>
        <begin position="1270"/>
        <end position="1384"/>
    </location>
</feature>
<organism evidence="9 10">
    <name type="scientific">Mycoplasma marinum</name>
    <dbReference type="NCBI Taxonomy" id="1937190"/>
    <lineage>
        <taxon>Bacteria</taxon>
        <taxon>Bacillati</taxon>
        <taxon>Mycoplasmatota</taxon>
        <taxon>Mollicutes</taxon>
        <taxon>Mycoplasmataceae</taxon>
        <taxon>Mycoplasma</taxon>
    </lineage>
</organism>
<evidence type="ECO:0000259" key="8">
    <source>
        <dbReference type="Pfam" id="PF02687"/>
    </source>
</evidence>
<feature type="transmembrane region" description="Helical" evidence="7">
    <location>
        <begin position="1264"/>
        <end position="1288"/>
    </location>
</feature>
<reference evidence="9 10" key="1">
    <citation type="submission" date="2018-02" db="EMBL/GenBank/DDBJ databases">
        <title>Mycoplasma marinum and Mycoplasma todarodis sp. nov., moderately halophilic and psychrotolerant mycoplasmas isolated from cephalopods.</title>
        <authorList>
            <person name="Viver T."/>
        </authorList>
    </citation>
    <scope>NUCLEOTIDE SEQUENCE [LARGE SCALE GENOMIC DNA]</scope>
    <source>
        <strain evidence="9 10">PE</strain>
    </source>
</reference>
<proteinExistence type="inferred from homology"/>
<dbReference type="InterPro" id="IPR003838">
    <property type="entry name" value="ABC3_permease_C"/>
</dbReference>
<evidence type="ECO:0000313" key="10">
    <source>
        <dbReference type="Proteomes" id="UP000294192"/>
    </source>
</evidence>
<feature type="transmembrane region" description="Helical" evidence="7">
    <location>
        <begin position="668"/>
        <end position="687"/>
    </location>
</feature>
<feature type="transmembrane region" description="Helical" evidence="7">
    <location>
        <begin position="785"/>
        <end position="805"/>
    </location>
</feature>
<keyword evidence="4 7" id="KW-1133">Transmembrane helix</keyword>
<dbReference type="InterPro" id="IPR050250">
    <property type="entry name" value="Macrolide_Exporter_MacB"/>
</dbReference>
<evidence type="ECO:0000256" key="6">
    <source>
        <dbReference type="ARBA" id="ARBA00038076"/>
    </source>
</evidence>